<evidence type="ECO:0000256" key="2">
    <source>
        <dbReference type="ARBA" id="ARBA00022606"/>
    </source>
</evidence>
<evidence type="ECO:0000256" key="8">
    <source>
        <dbReference type="PROSITE-ProRule" id="PRU00023"/>
    </source>
</evidence>
<dbReference type="Pfam" id="PF12796">
    <property type="entry name" value="Ank_2"/>
    <property type="match status" value="6"/>
</dbReference>
<dbReference type="OrthoDB" id="5090952at2759"/>
<dbReference type="PANTHER" id="PTHR47143:SF1">
    <property type="entry name" value="ION_TRANS DOMAIN-CONTAINING PROTEIN"/>
    <property type="match status" value="1"/>
</dbReference>
<feature type="repeat" description="ANK" evidence="8">
    <location>
        <begin position="1679"/>
        <end position="1711"/>
    </location>
</feature>
<evidence type="ECO:0000256" key="4">
    <source>
        <dbReference type="ARBA" id="ARBA00023043"/>
    </source>
</evidence>
<gene>
    <name evidence="10" type="ORF">TASIC1_0012029200</name>
</gene>
<accession>A0A6V8R327</accession>
<dbReference type="InterPro" id="IPR052076">
    <property type="entry name" value="TRP_cation_channel"/>
</dbReference>
<dbReference type="InterPro" id="IPR027417">
    <property type="entry name" value="P-loop_NTPase"/>
</dbReference>
<dbReference type="PANTHER" id="PTHR47143">
    <property type="entry name" value="TRANSIENT RECEPTOR POTENTIAL CATION CHANNEL PROTEIN PAINLESS"/>
    <property type="match status" value="1"/>
</dbReference>
<dbReference type="Pfam" id="PF13637">
    <property type="entry name" value="Ank_4"/>
    <property type="match status" value="1"/>
</dbReference>
<keyword evidence="5" id="KW-0406">Ion transport</keyword>
<feature type="domain" description="Nephrocystin 3-like N-terminal" evidence="9">
    <location>
        <begin position="621"/>
        <end position="765"/>
    </location>
</feature>
<evidence type="ECO:0000256" key="7">
    <source>
        <dbReference type="ARBA" id="ARBA00023303"/>
    </source>
</evidence>
<keyword evidence="2" id="KW-0716">Sensory transduction</keyword>
<protein>
    <submittedName>
        <fullName evidence="10">Ankyrin-1</fullName>
    </submittedName>
</protein>
<dbReference type="PROSITE" id="PS50297">
    <property type="entry name" value="ANK_REP_REGION"/>
    <property type="match status" value="12"/>
</dbReference>
<dbReference type="GO" id="GO:0022857">
    <property type="term" value="F:transmembrane transporter activity"/>
    <property type="evidence" value="ECO:0007669"/>
    <property type="project" value="TreeGrafter"/>
</dbReference>
<evidence type="ECO:0000256" key="5">
    <source>
        <dbReference type="ARBA" id="ARBA00023065"/>
    </source>
</evidence>
<dbReference type="InterPro" id="IPR056884">
    <property type="entry name" value="NPHP3-like_N"/>
</dbReference>
<dbReference type="InterPro" id="IPR036770">
    <property type="entry name" value="Ankyrin_rpt-contain_sf"/>
</dbReference>
<dbReference type="Gene3D" id="1.25.40.20">
    <property type="entry name" value="Ankyrin repeat-containing domain"/>
    <property type="match status" value="5"/>
</dbReference>
<feature type="repeat" description="ANK" evidence="8">
    <location>
        <begin position="1776"/>
        <end position="1808"/>
    </location>
</feature>
<keyword evidence="4 8" id="KW-0040">ANK repeat</keyword>
<dbReference type="SMART" id="SM00248">
    <property type="entry name" value="ANK"/>
    <property type="match status" value="23"/>
</dbReference>
<feature type="repeat" description="ANK" evidence="8">
    <location>
        <begin position="1457"/>
        <end position="1489"/>
    </location>
</feature>
<feature type="repeat" description="ANK" evidence="8">
    <location>
        <begin position="1712"/>
        <end position="1744"/>
    </location>
</feature>
<dbReference type="InterPro" id="IPR002110">
    <property type="entry name" value="Ankyrin_rpt"/>
</dbReference>
<evidence type="ECO:0000313" key="11">
    <source>
        <dbReference type="Proteomes" id="UP000517252"/>
    </source>
</evidence>
<feature type="repeat" description="ANK" evidence="8">
    <location>
        <begin position="1809"/>
        <end position="1841"/>
    </location>
</feature>
<name>A0A6V8R327_TRIAP</name>
<evidence type="ECO:0000256" key="3">
    <source>
        <dbReference type="ARBA" id="ARBA00022737"/>
    </source>
</evidence>
<dbReference type="PRINTS" id="PR01415">
    <property type="entry name" value="ANKYRIN"/>
</dbReference>
<dbReference type="Proteomes" id="UP000517252">
    <property type="component" value="Unassembled WGS sequence"/>
</dbReference>
<feature type="repeat" description="ANK" evidence="8">
    <location>
        <begin position="1424"/>
        <end position="1456"/>
    </location>
</feature>
<dbReference type="SUPFAM" id="SSF52540">
    <property type="entry name" value="P-loop containing nucleoside triphosphate hydrolases"/>
    <property type="match status" value="1"/>
</dbReference>
<evidence type="ECO:0000256" key="6">
    <source>
        <dbReference type="ARBA" id="ARBA00023180"/>
    </source>
</evidence>
<feature type="repeat" description="ANK" evidence="8">
    <location>
        <begin position="1391"/>
        <end position="1423"/>
    </location>
</feature>
<keyword evidence="3" id="KW-0677">Repeat</keyword>
<keyword evidence="6" id="KW-0325">Glycoprotein</keyword>
<dbReference type="SUPFAM" id="SSF48403">
    <property type="entry name" value="Ankyrin repeat"/>
    <property type="match status" value="3"/>
</dbReference>
<sequence>MAAPANKKTDEFSFDIQLDTVTEDRGYHSRNTKNQVQRPDVVDDICQGLLVQARIDRIVHGTQTKGGKPATLVIFGFRFHGIGKKRRFREAAITILFQDEKKQEDADPVVAFLWPNGDFTLGEQTDVDTEEKTGGEIGGNAGLTYGGVDVKRTWEQRRSYTETDRASLTGSIMLDTNVRDSGLPNAILLNLSENETARSGLVTDFRAAVLLFRENNLDKFTAKVSVDAKANFYYNLVKSIRDVTGHSPANDPILFRPGPENQYIRPATLARYLEDKLAEEVDEQNLNSKRLDRLEADIATNADDEHVTTLEKQTRNIAGANHPSIAGVATSIETPGEGTLSSKLTEEDLEDAVSVASTDSDPFWPASIEKEARALLDFIHSITSNREDAHRSSIVLAGYGFGGFVVKQAIILAHTIPKYYDIAYNVIRLVFFSTPHRVDDKRGWEGILLDMIKAPEARFPGKLSQILSVFVSSVSQLSHVFHKFAAKYSIVNFIEECGISMDEAVVGKLGMFDNDFEDVVVCEQKNFNTIMLCDIDRLEELEPLRTHFGPGEPCNHDAFFHLGHAVQAEIKETYFEALQVLSKSHYILHQAIELERYEDFIMLKDIYGSLLRGIASKSVRDSGAIQVIGPARSGKSALLKVIVQEIRQKSSVIVLNSSFTTLEREETPTLYGLLASFLHQTISQRPSLFYAISNMVAELLHRDSWTEKSLRTVFTALLHACEGMDLLILIHDYEQWPVEIRSWWTKDLRHLLQSSGTRFTFITSSRSRIENLASQKAHEIDLERNYAKLRRKFSFPLTTAGAIEEELAAAAAINADDDTLGDIQEKISMDMAQDLKRHLGPIVAVENNHGCIASAAARAILAATPSKNLDLQDDYKLTRLCLHYLRLVLTEEHQETDIKVELKKPEATLEAMQQHRWGKCLSYVSWKHQSHNHYEPALEFLDYACRFWPTHFLRIKNPDSSLKKEVINFLQASHGQKWFQLYLICHGQSSDTFGKDEEVEKTTVGMLECEPTENGKQPDAENETQPHLASSYETGATWRQLAVRMACYLGLTPIIPELLGSDMLSISFDIVNMHRGSSERIVTIFNNATPYYLNCAISNDDADLAKKLFELRQPKTAKYYPLHKAALGDSLNTFKILFGLLDDPTETNDDGRTPLHMAAAGGSSSIIQLILSNSIVKSGLRSTEDLSTLDKGDNKQQTPLIIAASMGHVEATKLLLQYSADVSIQDDTGKTALHYAVLTCPAAVEDLVSQNSAHIRDNDDCTALHIAARSGNARTTVAIVVALRQGSRFGEVVNSRDKANKTPLQYAAEYGYRAIVEEFLRYQEEVEEGNLRLAAQLSASCGQLSTVRSLISRTDVNTRSQLLVEASDAGQLLIVQYLLREKRISPDSEGQGLRPLCQASAKGHIEVVRALLRSRASVGIADEQRKTPLHHAAENGMYTVAKTLLFEDANVNAPDMNRETPLHSAAKSGNTSVIKLLLESKANVEACSRTKETPLHLAVTYPEAVNTLLKAGAEPNAVDSLKQTPLHMAARDKCLQSVQYLLQNKADVHARDDNGRLPLYYAIKEDDLSMVRELYQDHDDLKTNLSWAMDNSAVTVLDYLLQLGHKTKDEFDNVGVELLHVAAANESVEVLDVLLRSGVDVNVQFQGSSVLHSATVNGHVANIRKLLEYKATVDTIDDNGQTPLHLAAEANQTGVVEVLLQAGSDINALDEDSQTPVFIAAYHGSVESLKMLLQHKPDISITRDDGWAPLHAGADNLEVTRLLVGAGANPNMPKQDQWTPFHLAISWGDQFIAEYLLQHGGDPMLITEDSYTTLHLAVRANLREMAEALLESGAKDYINERAGIEKHTTLHIALDRPWVDPEMTRLLIEHGADVDLRTSKGLSTLELAVNACNPEILNLLLSRKITSRKDPDWKLDDLIPAYWRVITLHGQDIAEDETTPSTQYHNIIRTLVEKQKTLLNEESAEGGLNALEVCLSKRSKRRKEESLAILLVEQGINPLSRRHSHCESALQIGILSRELVKDDFLNLCVSKIPENATDAAALGLGFRELRIATELNQPNMWCKLEPLRDQVGNNTDTDGWSIDHFVHQASGRIPARVKVLPSISSKTPQGMVFPSWWATNDQILGERFKIVDDGLGILFSR</sequence>
<feature type="repeat" description="ANK" evidence="8">
    <location>
        <begin position="1614"/>
        <end position="1646"/>
    </location>
</feature>
<reference evidence="10 11" key="1">
    <citation type="submission" date="2020-07" db="EMBL/GenBank/DDBJ databases">
        <title>Trichoderma asperellum IC-1 whole genome shotgun sequence.</title>
        <authorList>
            <person name="Kanamasa S."/>
            <person name="Takahashi H."/>
        </authorList>
    </citation>
    <scope>NUCLEOTIDE SEQUENCE [LARGE SCALE GENOMIC DNA]</scope>
    <source>
        <strain evidence="10 11">IC-1</strain>
    </source>
</reference>
<feature type="repeat" description="ANK" evidence="8">
    <location>
        <begin position="1195"/>
        <end position="1227"/>
    </location>
</feature>
<dbReference type="GO" id="GO:0034220">
    <property type="term" value="P:monoatomic ion transmembrane transport"/>
    <property type="evidence" value="ECO:0007669"/>
    <property type="project" value="UniProtKB-KW"/>
</dbReference>
<comment type="caution">
    <text evidence="10">The sequence shown here is derived from an EMBL/GenBank/DDBJ whole genome shotgun (WGS) entry which is preliminary data.</text>
</comment>
<evidence type="ECO:0000256" key="1">
    <source>
        <dbReference type="ARBA" id="ARBA00022448"/>
    </source>
</evidence>
<dbReference type="PROSITE" id="PS50088">
    <property type="entry name" value="ANK_REPEAT"/>
    <property type="match status" value="13"/>
</dbReference>
<dbReference type="GO" id="GO:1902495">
    <property type="term" value="C:transmembrane transporter complex"/>
    <property type="evidence" value="ECO:0007669"/>
    <property type="project" value="TreeGrafter"/>
</dbReference>
<evidence type="ECO:0000259" key="9">
    <source>
        <dbReference type="Pfam" id="PF24883"/>
    </source>
</evidence>
<feature type="repeat" description="ANK" evidence="8">
    <location>
        <begin position="1845"/>
        <end position="1879"/>
    </location>
</feature>
<dbReference type="Gene3D" id="3.40.50.300">
    <property type="entry name" value="P-loop containing nucleotide triphosphate hydrolases"/>
    <property type="match status" value="1"/>
</dbReference>
<dbReference type="Pfam" id="PF24883">
    <property type="entry name" value="NPHP3_N"/>
    <property type="match status" value="1"/>
</dbReference>
<organism evidence="10 11">
    <name type="scientific">Trichoderma asperellum</name>
    <name type="common">Filamentous fungus</name>
    <dbReference type="NCBI Taxonomy" id="101201"/>
    <lineage>
        <taxon>Eukaryota</taxon>
        <taxon>Fungi</taxon>
        <taxon>Dikarya</taxon>
        <taxon>Ascomycota</taxon>
        <taxon>Pezizomycotina</taxon>
        <taxon>Sordariomycetes</taxon>
        <taxon>Hypocreomycetidae</taxon>
        <taxon>Hypocreales</taxon>
        <taxon>Hypocreaceae</taxon>
        <taxon>Trichoderma</taxon>
    </lineage>
</organism>
<proteinExistence type="predicted"/>
<dbReference type="EMBL" id="BLZH01000012">
    <property type="protein sequence ID" value="GFP59289.1"/>
    <property type="molecule type" value="Genomic_DNA"/>
</dbReference>
<keyword evidence="7" id="KW-0407">Ion channel</keyword>
<feature type="repeat" description="ANK" evidence="8">
    <location>
        <begin position="1646"/>
        <end position="1678"/>
    </location>
</feature>
<keyword evidence="1" id="KW-0813">Transport</keyword>
<evidence type="ECO:0000313" key="10">
    <source>
        <dbReference type="EMBL" id="GFP59289.1"/>
    </source>
</evidence>
<feature type="repeat" description="ANK" evidence="8">
    <location>
        <begin position="1521"/>
        <end position="1553"/>
    </location>
</feature>
<feature type="repeat" description="ANK" evidence="8">
    <location>
        <begin position="1150"/>
        <end position="1174"/>
    </location>
</feature>